<dbReference type="SMART" id="SM00225">
    <property type="entry name" value="BTB"/>
    <property type="match status" value="3"/>
</dbReference>
<evidence type="ECO:0000259" key="1">
    <source>
        <dbReference type="PROSITE" id="PS50097"/>
    </source>
</evidence>
<dbReference type="Pfam" id="PF00651">
    <property type="entry name" value="BTB"/>
    <property type="match status" value="3"/>
</dbReference>
<dbReference type="PROSITE" id="PS50097">
    <property type="entry name" value="BTB"/>
    <property type="match status" value="3"/>
</dbReference>
<feature type="domain" description="BTB" evidence="1">
    <location>
        <begin position="602"/>
        <end position="665"/>
    </location>
</feature>
<dbReference type="STRING" id="1076256.A0A2H3C087"/>
<evidence type="ECO:0000313" key="2">
    <source>
        <dbReference type="EMBL" id="PBK75260.1"/>
    </source>
</evidence>
<dbReference type="PANTHER" id="PTHR24410">
    <property type="entry name" value="HL07962P-RELATED"/>
    <property type="match status" value="1"/>
</dbReference>
<evidence type="ECO:0000313" key="3">
    <source>
        <dbReference type="Proteomes" id="UP000218334"/>
    </source>
</evidence>
<feature type="domain" description="BTB" evidence="1">
    <location>
        <begin position="371"/>
        <end position="431"/>
    </location>
</feature>
<dbReference type="Gene3D" id="3.30.710.10">
    <property type="entry name" value="Potassium Channel Kv1.1, Chain A"/>
    <property type="match status" value="3"/>
</dbReference>
<accession>A0A2H3C087</accession>
<name>A0A2H3C087_9AGAR</name>
<proteinExistence type="predicted"/>
<sequence length="903" mass="102460">MAENCRDAAITASYPFDGADSTSDLSFVSSDGVTFFVHKVILAYASQFFKDMFTLPQANPESSILMAEDSSTIDKILRFCYPLDIPTFDSLTELSHVVIVMVKKFLMDDVAKKARFQLLSYMEQEPLRVFAIAYTLQWTREATDAANAALGSAMFYSYKAPELDSVPGTVLYRLFQVQDKRRRSLKDSTDPETYVSDLQTLLSGGCDRHDVYSRRHPGMVNKMWLIDYCDALEEALREYGPSHGTLDLCEPPARADALRRALECHSCSPGNYLVFDMFMPRVVLDRLMNDLDESAVAALQRKGLAVFSKINQSTVPVLPTVSALFYGVTRVAAVYDLLSLGSWAVGMDFDDQPPPRESIASYPFDSSDATSDIVLLSSDKIHFYCHKVILSLSSPYFKEKFTIPSGYVDAAPILFMSEDSKILDKILRFCYPAVDPKFESLSEFYQVVTVMVNKFSMRNVARRARGELRKYARSEPLRVFAIAYAMQWNEEAAEAAVCVLNRPLLALDDQDIPELDILPSPRVLYRLFKTYRTRFDAVRQAANKCDDDAIIGVLNGVACPEHDSFPDPEGTPTKTWFARYYMNDNYDSVASHPFDDAHSTASDVILVSSDKVAFYTHKSILSLASPFFKDMFTLPQPVMLTSKPVINMAEDSEMLDKFLRFCYPGVDPSFASLTELICVLTIMVRKYLMDDVARRARNELRKYAQEEPLRVFAIAYSLQWGEEIDEAVKWFLSRPLLSCDARDIVELDALDSARVLFRLFQFHRECSRISYFCAQDHGFVASDVQFLMSESGACTLHDALGDPEDPFLEPRKTWLVEYCNSIAKELRSVPSMHALRSGEEWARQVARQVAFACPDCSKNSLDTIFDVWIPQFYLNRIEEELAQIQGQERRVPYLIDSMNQNKL</sequence>
<dbReference type="InterPro" id="IPR011333">
    <property type="entry name" value="SKP1/BTB/POZ_sf"/>
</dbReference>
<dbReference type="InterPro" id="IPR051481">
    <property type="entry name" value="BTB-POZ/Galectin-3-binding"/>
</dbReference>
<dbReference type="Proteomes" id="UP000218334">
    <property type="component" value="Unassembled WGS sequence"/>
</dbReference>
<organism evidence="2 3">
    <name type="scientific">Armillaria solidipes</name>
    <dbReference type="NCBI Taxonomy" id="1076256"/>
    <lineage>
        <taxon>Eukaryota</taxon>
        <taxon>Fungi</taxon>
        <taxon>Dikarya</taxon>
        <taxon>Basidiomycota</taxon>
        <taxon>Agaricomycotina</taxon>
        <taxon>Agaricomycetes</taxon>
        <taxon>Agaricomycetidae</taxon>
        <taxon>Agaricales</taxon>
        <taxon>Marasmiineae</taxon>
        <taxon>Physalacriaceae</taxon>
        <taxon>Armillaria</taxon>
    </lineage>
</organism>
<protein>
    <recommendedName>
        <fullName evidence="1">BTB domain-containing protein</fullName>
    </recommendedName>
</protein>
<gene>
    <name evidence="2" type="ORF">ARMSODRAFT_971193</name>
</gene>
<dbReference type="SUPFAM" id="SSF54695">
    <property type="entry name" value="POZ domain"/>
    <property type="match status" value="3"/>
</dbReference>
<dbReference type="InterPro" id="IPR000210">
    <property type="entry name" value="BTB/POZ_dom"/>
</dbReference>
<dbReference type="AlphaFoldDB" id="A0A2H3C087"/>
<feature type="domain" description="BTB" evidence="1">
    <location>
        <begin position="23"/>
        <end position="89"/>
    </location>
</feature>
<keyword evidence="3" id="KW-1185">Reference proteome</keyword>
<reference evidence="3" key="1">
    <citation type="journal article" date="2017" name="Nat. Ecol. Evol.">
        <title>Genome expansion and lineage-specific genetic innovations in the forest pathogenic fungi Armillaria.</title>
        <authorList>
            <person name="Sipos G."/>
            <person name="Prasanna A.N."/>
            <person name="Walter M.C."/>
            <person name="O'Connor E."/>
            <person name="Balint B."/>
            <person name="Krizsan K."/>
            <person name="Kiss B."/>
            <person name="Hess J."/>
            <person name="Varga T."/>
            <person name="Slot J."/>
            <person name="Riley R."/>
            <person name="Boka B."/>
            <person name="Rigling D."/>
            <person name="Barry K."/>
            <person name="Lee J."/>
            <person name="Mihaltcheva S."/>
            <person name="LaButti K."/>
            <person name="Lipzen A."/>
            <person name="Waldron R."/>
            <person name="Moloney N.M."/>
            <person name="Sperisen C."/>
            <person name="Kredics L."/>
            <person name="Vagvoelgyi C."/>
            <person name="Patrignani A."/>
            <person name="Fitzpatrick D."/>
            <person name="Nagy I."/>
            <person name="Doyle S."/>
            <person name="Anderson J.B."/>
            <person name="Grigoriev I.V."/>
            <person name="Gueldener U."/>
            <person name="Muensterkoetter M."/>
            <person name="Nagy L.G."/>
        </authorList>
    </citation>
    <scope>NUCLEOTIDE SEQUENCE [LARGE SCALE GENOMIC DNA]</scope>
    <source>
        <strain evidence="3">28-4</strain>
    </source>
</reference>
<dbReference type="PANTHER" id="PTHR24410:SF23">
    <property type="entry name" value="BTB DOMAIN-CONTAINING PROTEIN-RELATED"/>
    <property type="match status" value="1"/>
</dbReference>
<dbReference type="CDD" id="cd18186">
    <property type="entry name" value="BTB_POZ_ZBTB_KLHL-like"/>
    <property type="match status" value="2"/>
</dbReference>
<dbReference type="EMBL" id="KZ293418">
    <property type="protein sequence ID" value="PBK75260.1"/>
    <property type="molecule type" value="Genomic_DNA"/>
</dbReference>